<accession>A0AAV6TP75</accession>
<evidence type="ECO:0000313" key="2">
    <source>
        <dbReference type="EMBL" id="KAG8173511.1"/>
    </source>
</evidence>
<proteinExistence type="predicted"/>
<protein>
    <submittedName>
        <fullName evidence="2">Uncharacterized protein</fullName>
    </submittedName>
</protein>
<dbReference type="AlphaFoldDB" id="A0AAV6TP75"/>
<feature type="compositionally biased region" description="Pro residues" evidence="1">
    <location>
        <begin position="1"/>
        <end position="15"/>
    </location>
</feature>
<name>A0AAV6TP75_9ARAC</name>
<sequence length="23" mass="2395">MPQLSPPPPSVPRPNPFAGHTLG</sequence>
<feature type="non-terminal residue" evidence="2">
    <location>
        <position position="23"/>
    </location>
</feature>
<organism evidence="2 3">
    <name type="scientific">Oedothorax gibbosus</name>
    <dbReference type="NCBI Taxonomy" id="931172"/>
    <lineage>
        <taxon>Eukaryota</taxon>
        <taxon>Metazoa</taxon>
        <taxon>Ecdysozoa</taxon>
        <taxon>Arthropoda</taxon>
        <taxon>Chelicerata</taxon>
        <taxon>Arachnida</taxon>
        <taxon>Araneae</taxon>
        <taxon>Araneomorphae</taxon>
        <taxon>Entelegynae</taxon>
        <taxon>Araneoidea</taxon>
        <taxon>Linyphiidae</taxon>
        <taxon>Erigoninae</taxon>
        <taxon>Oedothorax</taxon>
    </lineage>
</organism>
<evidence type="ECO:0000313" key="3">
    <source>
        <dbReference type="Proteomes" id="UP000827092"/>
    </source>
</evidence>
<keyword evidence="3" id="KW-1185">Reference proteome</keyword>
<reference evidence="2 3" key="1">
    <citation type="journal article" date="2022" name="Nat. Ecol. Evol.">
        <title>A masculinizing supergene underlies an exaggerated male reproductive morph in a spider.</title>
        <authorList>
            <person name="Hendrickx F."/>
            <person name="De Corte Z."/>
            <person name="Sonet G."/>
            <person name="Van Belleghem S.M."/>
            <person name="Kostlbacher S."/>
            <person name="Vangestel C."/>
        </authorList>
    </citation>
    <scope>NUCLEOTIDE SEQUENCE [LARGE SCALE GENOMIC DNA]</scope>
    <source>
        <strain evidence="2">W744_W776</strain>
    </source>
</reference>
<feature type="region of interest" description="Disordered" evidence="1">
    <location>
        <begin position="1"/>
        <end position="23"/>
    </location>
</feature>
<dbReference type="Proteomes" id="UP000827092">
    <property type="component" value="Unassembled WGS sequence"/>
</dbReference>
<evidence type="ECO:0000256" key="1">
    <source>
        <dbReference type="SAM" id="MobiDB-lite"/>
    </source>
</evidence>
<dbReference type="EMBL" id="JAFNEN010001684">
    <property type="protein sequence ID" value="KAG8173511.1"/>
    <property type="molecule type" value="Genomic_DNA"/>
</dbReference>
<gene>
    <name evidence="2" type="ORF">JTE90_014134</name>
</gene>
<comment type="caution">
    <text evidence="2">The sequence shown here is derived from an EMBL/GenBank/DDBJ whole genome shotgun (WGS) entry which is preliminary data.</text>
</comment>